<keyword evidence="2" id="KW-0479">Metal-binding</keyword>
<keyword evidence="2" id="KW-0460">Magnesium</keyword>
<reference evidence="3 4" key="1">
    <citation type="submission" date="2008-06" db="EMBL/GenBank/DDBJ databases">
        <title>Complete sequence of Chloroherpeton thalassium ATCC 35110.</title>
        <authorList>
            <consortium name="US DOE Joint Genome Institute"/>
            <person name="Lucas S."/>
            <person name="Copeland A."/>
            <person name="Lapidus A."/>
            <person name="Glavina del Rio T."/>
            <person name="Dalin E."/>
            <person name="Tice H."/>
            <person name="Bruce D."/>
            <person name="Goodwin L."/>
            <person name="Pitluck S."/>
            <person name="Schmutz J."/>
            <person name="Larimer F."/>
            <person name="Land M."/>
            <person name="Hauser L."/>
            <person name="Kyrpides N."/>
            <person name="Mikhailova N."/>
            <person name="Liu Z."/>
            <person name="Li T."/>
            <person name="Zhao F."/>
            <person name="Overmann J."/>
            <person name="Bryant D.A."/>
            <person name="Richardson P."/>
        </authorList>
    </citation>
    <scope>NUCLEOTIDE SEQUENCE [LARGE SCALE GENOMIC DNA]</scope>
    <source>
        <strain evidence="4">ATCC 35110 / GB-78</strain>
    </source>
</reference>
<dbReference type="EMBL" id="CP001100">
    <property type="protein sequence ID" value="ACF15131.1"/>
    <property type="molecule type" value="Genomic_DNA"/>
</dbReference>
<evidence type="ECO:0000256" key="1">
    <source>
        <dbReference type="ARBA" id="ARBA00022679"/>
    </source>
</evidence>
<dbReference type="GO" id="GO:0008834">
    <property type="term" value="F:ditrans,polycis-undecaprenyl-diphosphate synthase [(2E,6E)-farnesyl-diphosphate specific] activity"/>
    <property type="evidence" value="ECO:0007669"/>
    <property type="project" value="TreeGrafter"/>
</dbReference>
<comment type="function">
    <text evidence="2">Catalyzes the condensation of isopentenyl diphosphate (IPP) with allylic pyrophosphates generating different type of terpenoids.</text>
</comment>
<feature type="active site" evidence="2">
    <location>
        <position position="53"/>
    </location>
</feature>
<dbReference type="eggNOG" id="COG0020">
    <property type="taxonomic scope" value="Bacteria"/>
</dbReference>
<accession>B3QYQ8</accession>
<dbReference type="GO" id="GO:0016094">
    <property type="term" value="P:polyprenol biosynthetic process"/>
    <property type="evidence" value="ECO:0007669"/>
    <property type="project" value="TreeGrafter"/>
</dbReference>
<feature type="binding site" evidence="2">
    <location>
        <position position="240"/>
    </location>
    <ligand>
        <name>Mg(2+)</name>
        <dbReference type="ChEBI" id="CHEBI:18420"/>
    </ligand>
</feature>
<feature type="active site" description="Proton acceptor" evidence="2">
    <location>
        <position position="101"/>
    </location>
</feature>
<dbReference type="STRING" id="517418.Ctha_2682"/>
<dbReference type="Gene3D" id="3.40.1180.10">
    <property type="entry name" value="Decaprenyl diphosphate synthase-like"/>
    <property type="match status" value="1"/>
</dbReference>
<keyword evidence="4" id="KW-1185">Reference proteome</keyword>
<feature type="binding site" evidence="2">
    <location>
        <position position="66"/>
    </location>
    <ligand>
        <name>substrate</name>
    </ligand>
</feature>
<feature type="binding site" evidence="2">
    <location>
        <position position="221"/>
    </location>
    <ligand>
        <name>substrate</name>
    </ligand>
</feature>
<gene>
    <name evidence="3" type="ordered locus">Ctha_2682</name>
</gene>
<organism evidence="3 4">
    <name type="scientific">Chloroherpeton thalassium (strain ATCC 35110 / GB-78)</name>
    <dbReference type="NCBI Taxonomy" id="517418"/>
    <lineage>
        <taxon>Bacteria</taxon>
        <taxon>Pseudomonadati</taxon>
        <taxon>Chlorobiota</taxon>
        <taxon>Chlorobiia</taxon>
        <taxon>Chlorobiales</taxon>
        <taxon>Chloroherpetonaceae</taxon>
        <taxon>Chloroherpeton</taxon>
    </lineage>
</organism>
<dbReference type="InterPro" id="IPR036424">
    <property type="entry name" value="UPP_synth-like_sf"/>
</dbReference>
<feature type="binding site" evidence="2">
    <location>
        <begin position="98"/>
        <end position="100"/>
    </location>
    <ligand>
        <name>substrate</name>
    </ligand>
</feature>
<feature type="binding site" evidence="2">
    <location>
        <position position="102"/>
    </location>
    <ligand>
        <name>substrate</name>
    </ligand>
</feature>
<dbReference type="EC" id="2.5.1.-" evidence="2"/>
<dbReference type="GO" id="GO:0005829">
    <property type="term" value="C:cytosol"/>
    <property type="evidence" value="ECO:0007669"/>
    <property type="project" value="TreeGrafter"/>
</dbReference>
<name>B3QYQ8_CHLT3</name>
<dbReference type="NCBIfam" id="TIGR00055">
    <property type="entry name" value="uppS"/>
    <property type="match status" value="1"/>
</dbReference>
<dbReference type="PROSITE" id="PS01066">
    <property type="entry name" value="UPP_SYNTHASE"/>
    <property type="match status" value="1"/>
</dbReference>
<dbReference type="PANTHER" id="PTHR10291:SF0">
    <property type="entry name" value="DEHYDRODOLICHYL DIPHOSPHATE SYNTHASE 2"/>
    <property type="match status" value="1"/>
</dbReference>
<evidence type="ECO:0000313" key="4">
    <source>
        <dbReference type="Proteomes" id="UP000001208"/>
    </source>
</evidence>
<feature type="binding site" evidence="2">
    <location>
        <begin position="227"/>
        <end position="229"/>
    </location>
    <ligand>
        <name>substrate</name>
    </ligand>
</feature>
<sequence length="301" mass="34068">MHTVLKSIKQVAADLKSNPEASTRSTQDPQDAKLQESLKVSGAIPEHIAIIMDGNGRWAKSQGQVRVSGHHAGLKSVRDIVEACAQLGVKYLTLYAFSKENWRRPKTEVAALMRLLVRALREETQKLHENNIRLNVIGNMQDLPQKVSAVLHDSMALMKQNTKMTLTLALSYSGRWEILQATKRIAEEVKKGFLHPDEITDATFEQYLATAGMPNPELLIRTSGEFRLSNFLLWQLAYTEIYISNNFWPDFRRNQLYDAIRAFQQRERRYGLTSEQIGTLKPAMKSAAGTMTAVLPSDNQR</sequence>
<dbReference type="AlphaFoldDB" id="B3QYQ8"/>
<dbReference type="HAMAP" id="MF_01139">
    <property type="entry name" value="ISPT"/>
    <property type="match status" value="1"/>
</dbReference>
<proteinExistence type="inferred from homology"/>
<dbReference type="SUPFAM" id="SSF64005">
    <property type="entry name" value="Undecaprenyl diphosphate synthase"/>
    <property type="match status" value="1"/>
</dbReference>
<dbReference type="InterPro" id="IPR001441">
    <property type="entry name" value="UPP_synth-like"/>
</dbReference>
<evidence type="ECO:0000313" key="3">
    <source>
        <dbReference type="EMBL" id="ACF15131.1"/>
    </source>
</evidence>
<feature type="binding site" evidence="2">
    <location>
        <position position="104"/>
    </location>
    <ligand>
        <name>substrate</name>
    </ligand>
</feature>
<dbReference type="GO" id="GO:0000287">
    <property type="term" value="F:magnesium ion binding"/>
    <property type="evidence" value="ECO:0007669"/>
    <property type="project" value="UniProtKB-UniRule"/>
</dbReference>
<feature type="binding site" evidence="2">
    <location>
        <position position="70"/>
    </location>
    <ligand>
        <name>substrate</name>
    </ligand>
</feature>
<dbReference type="RefSeq" id="WP_012501213.1">
    <property type="nucleotide sequence ID" value="NC_011026.1"/>
</dbReference>
<dbReference type="FunFam" id="3.40.1180.10:FF:000001">
    <property type="entry name" value="(2E,6E)-farnesyl-diphosphate-specific ditrans,polycis-undecaprenyl-diphosphate synthase"/>
    <property type="match status" value="1"/>
</dbReference>
<comment type="cofactor">
    <cofactor evidence="2">
        <name>Mg(2+)</name>
        <dbReference type="ChEBI" id="CHEBI:18420"/>
    </cofactor>
    <text evidence="2">Binds 2 magnesium ions per subunit.</text>
</comment>
<evidence type="ECO:0000256" key="2">
    <source>
        <dbReference type="HAMAP-Rule" id="MF_01139"/>
    </source>
</evidence>
<dbReference type="Proteomes" id="UP000001208">
    <property type="component" value="Chromosome"/>
</dbReference>
<dbReference type="HOGENOM" id="CLU_038505_1_2_10"/>
<dbReference type="NCBIfam" id="NF011405">
    <property type="entry name" value="PRK14830.1"/>
    <property type="match status" value="1"/>
</dbReference>
<dbReference type="InterPro" id="IPR018520">
    <property type="entry name" value="UPP_synth-like_CS"/>
</dbReference>
<dbReference type="CDD" id="cd00475">
    <property type="entry name" value="Cis_IPPS"/>
    <property type="match status" value="1"/>
</dbReference>
<dbReference type="Pfam" id="PF01255">
    <property type="entry name" value="Prenyltransf"/>
    <property type="match status" value="1"/>
</dbReference>
<feature type="binding site" evidence="2">
    <location>
        <position position="53"/>
    </location>
    <ligand>
        <name>Mg(2+)</name>
        <dbReference type="ChEBI" id="CHEBI:18420"/>
    </ligand>
</feature>
<comment type="subunit">
    <text evidence="2">Homodimer.</text>
</comment>
<protein>
    <recommendedName>
        <fullName evidence="2">Isoprenyl transferase</fullName>
        <ecNumber evidence="2">2.5.1.-</ecNumber>
    </recommendedName>
</protein>
<feature type="binding site" evidence="2">
    <location>
        <position position="58"/>
    </location>
    <ligand>
        <name>substrate</name>
    </ligand>
</feature>
<feature type="binding site" evidence="2">
    <location>
        <begin position="54"/>
        <end position="57"/>
    </location>
    <ligand>
        <name>substrate</name>
    </ligand>
</feature>
<keyword evidence="1 2" id="KW-0808">Transferase</keyword>
<dbReference type="KEGG" id="cts:Ctha_2682"/>
<comment type="similarity">
    <text evidence="2">Belongs to the UPP synthase family.</text>
</comment>
<dbReference type="PANTHER" id="PTHR10291">
    <property type="entry name" value="DEHYDRODOLICHYL DIPHOSPHATE SYNTHASE FAMILY MEMBER"/>
    <property type="match status" value="1"/>
</dbReference>